<dbReference type="RefSeq" id="WP_378321454.1">
    <property type="nucleotide sequence ID" value="NZ_JBHUHY010000016.1"/>
</dbReference>
<evidence type="ECO:0000313" key="2">
    <source>
        <dbReference type="Proteomes" id="UP001597344"/>
    </source>
</evidence>
<proteinExistence type="predicted"/>
<accession>A0ABW5AZE2</accession>
<comment type="caution">
    <text evidence="1">The sequence shown here is derived from an EMBL/GenBank/DDBJ whole genome shotgun (WGS) entry which is preliminary data.</text>
</comment>
<dbReference type="Proteomes" id="UP001597344">
    <property type="component" value="Unassembled WGS sequence"/>
</dbReference>
<dbReference type="Pfam" id="PF21857">
    <property type="entry name" value="DUF6913"/>
    <property type="match status" value="1"/>
</dbReference>
<evidence type="ECO:0000313" key="1">
    <source>
        <dbReference type="EMBL" id="MFD2188423.1"/>
    </source>
</evidence>
<reference evidence="2" key="1">
    <citation type="journal article" date="2019" name="Int. J. Syst. Evol. Microbiol.">
        <title>The Global Catalogue of Microorganisms (GCM) 10K type strain sequencing project: providing services to taxonomists for standard genome sequencing and annotation.</title>
        <authorList>
            <consortium name="The Broad Institute Genomics Platform"/>
            <consortium name="The Broad Institute Genome Sequencing Center for Infectious Disease"/>
            <person name="Wu L."/>
            <person name="Ma J."/>
        </authorList>
    </citation>
    <scope>NUCLEOTIDE SEQUENCE [LARGE SCALE GENOMIC DNA]</scope>
    <source>
        <strain evidence="2">DT92</strain>
    </source>
</reference>
<gene>
    <name evidence="1" type="ORF">ACFSJT_16575</name>
</gene>
<keyword evidence="2" id="KW-1185">Reference proteome</keyword>
<protein>
    <submittedName>
        <fullName evidence="1">DUF6913 domain-containing protein</fullName>
    </submittedName>
</protein>
<dbReference type="InterPro" id="IPR054207">
    <property type="entry name" value="DUF6913"/>
</dbReference>
<sequence length="173" mass="19452">MILKGLKRNAIKKSVEAHLEKRNVSSQAISKLKTLAVLVDASYDINISSLIKLANELGVTSDKLKIVGYKEDKEIEDDNNVVYYNDKNFGVKGVVKSGSLQEFMNKDYDVLISFYEENKIELNYVAAASKAKLKVGFAKVDHRINDLIIGATVNNPNLFIKELKKYLKILQVI</sequence>
<organism evidence="1 2">
    <name type="scientific">Aquimarina celericrescens</name>
    <dbReference type="NCBI Taxonomy" id="1964542"/>
    <lineage>
        <taxon>Bacteria</taxon>
        <taxon>Pseudomonadati</taxon>
        <taxon>Bacteroidota</taxon>
        <taxon>Flavobacteriia</taxon>
        <taxon>Flavobacteriales</taxon>
        <taxon>Flavobacteriaceae</taxon>
        <taxon>Aquimarina</taxon>
    </lineage>
</organism>
<dbReference type="EMBL" id="JBHUHY010000016">
    <property type="protein sequence ID" value="MFD2188423.1"/>
    <property type="molecule type" value="Genomic_DNA"/>
</dbReference>
<name>A0ABW5AZE2_9FLAO</name>